<keyword evidence="4 10" id="KW-0812">Transmembrane</keyword>
<evidence type="ECO:0000256" key="9">
    <source>
        <dbReference type="ARBA" id="ARBA00023224"/>
    </source>
</evidence>
<dbReference type="GO" id="GO:0004984">
    <property type="term" value="F:olfactory receptor activity"/>
    <property type="evidence" value="ECO:0007669"/>
    <property type="project" value="InterPro"/>
</dbReference>
<evidence type="ECO:0000256" key="8">
    <source>
        <dbReference type="ARBA" id="ARBA00023170"/>
    </source>
</evidence>
<dbReference type="GO" id="GO:0005886">
    <property type="term" value="C:plasma membrane"/>
    <property type="evidence" value="ECO:0007669"/>
    <property type="project" value="UniProtKB-SubCell"/>
</dbReference>
<dbReference type="GO" id="GO:0005549">
    <property type="term" value="F:odorant binding"/>
    <property type="evidence" value="ECO:0007669"/>
    <property type="project" value="InterPro"/>
</dbReference>
<evidence type="ECO:0000256" key="1">
    <source>
        <dbReference type="ARBA" id="ARBA00004651"/>
    </source>
</evidence>
<sequence length="431" mass="49797">MPECLASAEFDLSLGSSWADAIYRQELTVGDVFVHNEPLAEPELESEHGSSPVEPLLWYLREPTATDLMPSRDGFKYLEYGMMALGWVPQAIDKKYLCIYRMWTMFVIMLAGYLPVGLCITYVKEFSTFTPGELFTSLQAGFNAPAAFTRGVISFLNIWRLMELKKLLDEIDKRCVTEEERIRVHRAVIRGNKIYLLYQFTYSIFVTLTYLTSVCRGLTPWRVYNHFIDWRDGPWSLLSASFIEYIIMSSGVYFNQMTDVYPLIFGFALRSHLQLLCTRIENLRTNPAMSEEQNYFAFSGCIEDHKLILKICDLMRPYISQTTFVQFLFVGLLFGLTMINLMFFADLWMGLASIAYIIALFFQTFPFCFTCNLIESDCENLALALFQSKWIDAPRPYKSALIYFLQNVQQSIRFTAGSIFPISLDTNIKVR</sequence>
<dbReference type="InterPro" id="IPR004117">
    <property type="entry name" value="7tm6_olfct_rcpt"/>
</dbReference>
<evidence type="ECO:0000256" key="5">
    <source>
        <dbReference type="ARBA" id="ARBA00022725"/>
    </source>
</evidence>
<dbReference type="PANTHER" id="PTHR21137">
    <property type="entry name" value="ODORANT RECEPTOR"/>
    <property type="match status" value="1"/>
</dbReference>
<dbReference type="KEGG" id="dmo:Dmoj_GI11402"/>
<keyword evidence="7 10" id="KW-0472">Membrane</keyword>
<feature type="transmembrane region" description="Helical" evidence="10">
    <location>
        <begin position="233"/>
        <end position="254"/>
    </location>
</feature>
<evidence type="ECO:0000256" key="2">
    <source>
        <dbReference type="ARBA" id="ARBA00022475"/>
    </source>
</evidence>
<dbReference type="PANTHER" id="PTHR21137:SF35">
    <property type="entry name" value="ODORANT RECEPTOR 19A-RELATED"/>
    <property type="match status" value="1"/>
</dbReference>
<organism evidence="11 12">
    <name type="scientific">Drosophila mojavensis</name>
    <name type="common">Fruit fly</name>
    <dbReference type="NCBI Taxonomy" id="7230"/>
    <lineage>
        <taxon>Eukaryota</taxon>
        <taxon>Metazoa</taxon>
        <taxon>Ecdysozoa</taxon>
        <taxon>Arthropoda</taxon>
        <taxon>Hexapoda</taxon>
        <taxon>Insecta</taxon>
        <taxon>Pterygota</taxon>
        <taxon>Neoptera</taxon>
        <taxon>Endopterygota</taxon>
        <taxon>Diptera</taxon>
        <taxon>Brachycera</taxon>
        <taxon>Muscomorpha</taxon>
        <taxon>Ephydroidea</taxon>
        <taxon>Drosophilidae</taxon>
        <taxon>Drosophila</taxon>
    </lineage>
</organism>
<evidence type="ECO:0000256" key="3">
    <source>
        <dbReference type="ARBA" id="ARBA00022606"/>
    </source>
</evidence>
<dbReference type="InParanoid" id="B4KGE1"/>
<dbReference type="Proteomes" id="UP000009192">
    <property type="component" value="Unassembled WGS sequence"/>
</dbReference>
<dbReference type="EMBL" id="CH933807">
    <property type="protein sequence ID" value="EDW12137.2"/>
    <property type="molecule type" value="Genomic_DNA"/>
</dbReference>
<evidence type="ECO:0000256" key="10">
    <source>
        <dbReference type="RuleBase" id="RU351113"/>
    </source>
</evidence>
<protein>
    <recommendedName>
        <fullName evidence="10">Odorant receptor</fullName>
    </recommendedName>
</protein>
<dbReference type="AlphaFoldDB" id="B4KGE1"/>
<keyword evidence="8 10" id="KW-0675">Receptor</keyword>
<gene>
    <name evidence="11" type="primary">Dmoj\GI11402</name>
    <name evidence="11" type="ORF">Dmoj_GI11402</name>
</gene>
<keyword evidence="5 10" id="KW-0552">Olfaction</keyword>
<evidence type="ECO:0000256" key="6">
    <source>
        <dbReference type="ARBA" id="ARBA00022989"/>
    </source>
</evidence>
<accession>B4KGE1</accession>
<feature type="transmembrane region" description="Helical" evidence="10">
    <location>
        <begin position="324"/>
        <end position="345"/>
    </location>
</feature>
<dbReference type="HOGENOM" id="CLU_033399_8_0_1"/>
<evidence type="ECO:0000256" key="7">
    <source>
        <dbReference type="ARBA" id="ARBA00023136"/>
    </source>
</evidence>
<dbReference type="GO" id="GO:0007165">
    <property type="term" value="P:signal transduction"/>
    <property type="evidence" value="ECO:0007669"/>
    <property type="project" value="UniProtKB-KW"/>
</dbReference>
<keyword evidence="6 10" id="KW-1133">Transmembrane helix</keyword>
<dbReference type="OrthoDB" id="6604226at2759"/>
<feature type="transmembrane region" description="Helical" evidence="10">
    <location>
        <begin position="103"/>
        <end position="123"/>
    </location>
</feature>
<keyword evidence="3 10" id="KW-0716">Sensory transduction</keyword>
<feature type="transmembrane region" description="Helical" evidence="10">
    <location>
        <begin position="195"/>
        <end position="213"/>
    </location>
</feature>
<evidence type="ECO:0000313" key="12">
    <source>
        <dbReference type="Proteomes" id="UP000009192"/>
    </source>
</evidence>
<name>B4KGE1_DROMO</name>
<feature type="transmembrane region" description="Helical" evidence="10">
    <location>
        <begin position="135"/>
        <end position="159"/>
    </location>
</feature>
<keyword evidence="2" id="KW-1003">Cell membrane</keyword>
<keyword evidence="12" id="KW-1185">Reference proteome</keyword>
<evidence type="ECO:0000313" key="11">
    <source>
        <dbReference type="EMBL" id="EDW12137.2"/>
    </source>
</evidence>
<proteinExistence type="inferred from homology"/>
<comment type="subcellular location">
    <subcellularLocation>
        <location evidence="1 10">Cell membrane</location>
        <topology evidence="1 10">Multi-pass membrane protein</topology>
    </subcellularLocation>
</comment>
<comment type="caution">
    <text evidence="10">Lacks conserved residue(s) required for the propagation of feature annotation.</text>
</comment>
<evidence type="ECO:0000256" key="4">
    <source>
        <dbReference type="ARBA" id="ARBA00022692"/>
    </source>
</evidence>
<reference evidence="11 12" key="1">
    <citation type="journal article" date="2007" name="Nature">
        <title>Evolution of genes and genomes on the Drosophila phylogeny.</title>
        <authorList>
            <consortium name="Drosophila 12 Genomes Consortium"/>
            <person name="Clark A.G."/>
            <person name="Eisen M.B."/>
            <person name="Smith D.R."/>
            <person name="Bergman C.M."/>
            <person name="Oliver B."/>
            <person name="Markow T.A."/>
            <person name="Kaufman T.C."/>
            <person name="Kellis M."/>
            <person name="Gelbart W."/>
            <person name="Iyer V.N."/>
            <person name="Pollard D.A."/>
            <person name="Sackton T.B."/>
            <person name="Larracuente A.M."/>
            <person name="Singh N.D."/>
            <person name="Abad J.P."/>
            <person name="Abt D.N."/>
            <person name="Adryan B."/>
            <person name="Aguade M."/>
            <person name="Akashi H."/>
            <person name="Anderson W.W."/>
            <person name="Aquadro C.F."/>
            <person name="Ardell D.H."/>
            <person name="Arguello R."/>
            <person name="Artieri C.G."/>
            <person name="Barbash D.A."/>
            <person name="Barker D."/>
            <person name="Barsanti P."/>
            <person name="Batterham P."/>
            <person name="Batzoglou S."/>
            <person name="Begun D."/>
            <person name="Bhutkar A."/>
            <person name="Blanco E."/>
            <person name="Bosak S.A."/>
            <person name="Bradley R.K."/>
            <person name="Brand A.D."/>
            <person name="Brent M.R."/>
            <person name="Brooks A.N."/>
            <person name="Brown R.H."/>
            <person name="Butlin R.K."/>
            <person name="Caggese C."/>
            <person name="Calvi B.R."/>
            <person name="Bernardo de Carvalho A."/>
            <person name="Caspi A."/>
            <person name="Castrezana S."/>
            <person name="Celniker S.E."/>
            <person name="Chang J.L."/>
            <person name="Chapple C."/>
            <person name="Chatterji S."/>
            <person name="Chinwalla A."/>
            <person name="Civetta A."/>
            <person name="Clifton S.W."/>
            <person name="Comeron J.M."/>
            <person name="Costello J.C."/>
            <person name="Coyne J.A."/>
            <person name="Daub J."/>
            <person name="David R.G."/>
            <person name="Delcher A.L."/>
            <person name="Delehaunty K."/>
            <person name="Do C.B."/>
            <person name="Ebling H."/>
            <person name="Edwards K."/>
            <person name="Eickbush T."/>
            <person name="Evans J.D."/>
            <person name="Filipski A."/>
            <person name="Findeiss S."/>
            <person name="Freyhult E."/>
            <person name="Fulton L."/>
            <person name="Fulton R."/>
            <person name="Garcia A.C."/>
            <person name="Gardiner A."/>
            <person name="Garfield D.A."/>
            <person name="Garvin B.E."/>
            <person name="Gibson G."/>
            <person name="Gilbert D."/>
            <person name="Gnerre S."/>
            <person name="Godfrey J."/>
            <person name="Good R."/>
            <person name="Gotea V."/>
            <person name="Gravely B."/>
            <person name="Greenberg A.J."/>
            <person name="Griffiths-Jones S."/>
            <person name="Gross S."/>
            <person name="Guigo R."/>
            <person name="Gustafson E.A."/>
            <person name="Haerty W."/>
            <person name="Hahn M.W."/>
            <person name="Halligan D.L."/>
            <person name="Halpern A.L."/>
            <person name="Halter G.M."/>
            <person name="Han M.V."/>
            <person name="Heger A."/>
            <person name="Hillier L."/>
            <person name="Hinrichs A.S."/>
            <person name="Holmes I."/>
            <person name="Hoskins R.A."/>
            <person name="Hubisz M.J."/>
            <person name="Hultmark D."/>
            <person name="Huntley M.A."/>
            <person name="Jaffe D.B."/>
            <person name="Jagadeeshan S."/>
            <person name="Jeck W.R."/>
            <person name="Johnson J."/>
            <person name="Jones C.D."/>
            <person name="Jordan W.C."/>
            <person name="Karpen G.H."/>
            <person name="Kataoka E."/>
            <person name="Keightley P.D."/>
            <person name="Kheradpour P."/>
            <person name="Kirkness E.F."/>
            <person name="Koerich L.B."/>
            <person name="Kristiansen K."/>
            <person name="Kudrna D."/>
            <person name="Kulathinal R.J."/>
            <person name="Kumar S."/>
            <person name="Kwok R."/>
            <person name="Lander E."/>
            <person name="Langley C.H."/>
            <person name="Lapoint R."/>
            <person name="Lazzaro B.P."/>
            <person name="Lee S.J."/>
            <person name="Levesque L."/>
            <person name="Li R."/>
            <person name="Lin C.F."/>
            <person name="Lin M.F."/>
            <person name="Lindblad-Toh K."/>
            <person name="Llopart A."/>
            <person name="Long M."/>
            <person name="Low L."/>
            <person name="Lozovsky E."/>
            <person name="Lu J."/>
            <person name="Luo M."/>
            <person name="Machado C.A."/>
            <person name="Makalowski W."/>
            <person name="Marzo M."/>
            <person name="Matsuda M."/>
            <person name="Matzkin L."/>
            <person name="McAllister B."/>
            <person name="McBride C.S."/>
            <person name="McKernan B."/>
            <person name="McKernan K."/>
            <person name="Mendez-Lago M."/>
            <person name="Minx P."/>
            <person name="Mollenhauer M.U."/>
            <person name="Montooth K."/>
            <person name="Mount S.M."/>
            <person name="Mu X."/>
            <person name="Myers E."/>
            <person name="Negre B."/>
            <person name="Newfeld S."/>
            <person name="Nielsen R."/>
            <person name="Noor M.A."/>
            <person name="O'Grady P."/>
            <person name="Pachter L."/>
            <person name="Papaceit M."/>
            <person name="Parisi M.J."/>
            <person name="Parisi M."/>
            <person name="Parts L."/>
            <person name="Pedersen J.S."/>
            <person name="Pesole G."/>
            <person name="Phillippy A.M."/>
            <person name="Ponting C.P."/>
            <person name="Pop M."/>
            <person name="Porcelli D."/>
            <person name="Powell J.R."/>
            <person name="Prohaska S."/>
            <person name="Pruitt K."/>
            <person name="Puig M."/>
            <person name="Quesneville H."/>
            <person name="Ram K.R."/>
            <person name="Rand D."/>
            <person name="Rasmussen M.D."/>
            <person name="Reed L.K."/>
            <person name="Reenan R."/>
            <person name="Reily A."/>
            <person name="Remington K.A."/>
            <person name="Rieger T.T."/>
            <person name="Ritchie M.G."/>
            <person name="Robin C."/>
            <person name="Rogers Y.H."/>
            <person name="Rohde C."/>
            <person name="Rozas J."/>
            <person name="Rubenfield M.J."/>
            <person name="Ruiz A."/>
            <person name="Russo S."/>
            <person name="Salzberg S.L."/>
            <person name="Sanchez-Gracia A."/>
            <person name="Saranga D.J."/>
            <person name="Sato H."/>
            <person name="Schaeffer S.W."/>
            <person name="Schatz M.C."/>
            <person name="Schlenke T."/>
            <person name="Schwartz R."/>
            <person name="Segarra C."/>
            <person name="Singh R.S."/>
            <person name="Sirot L."/>
            <person name="Sirota M."/>
            <person name="Sisneros N.B."/>
            <person name="Smith C.D."/>
            <person name="Smith T.F."/>
            <person name="Spieth J."/>
            <person name="Stage D.E."/>
            <person name="Stark A."/>
            <person name="Stephan W."/>
            <person name="Strausberg R.L."/>
            <person name="Strempel S."/>
            <person name="Sturgill D."/>
            <person name="Sutton G."/>
            <person name="Sutton G.G."/>
            <person name="Tao W."/>
            <person name="Teichmann S."/>
            <person name="Tobari Y.N."/>
            <person name="Tomimura Y."/>
            <person name="Tsolas J.M."/>
            <person name="Valente V.L."/>
            <person name="Venter E."/>
            <person name="Venter J.C."/>
            <person name="Vicario S."/>
            <person name="Vieira F.G."/>
            <person name="Vilella A.J."/>
            <person name="Villasante A."/>
            <person name="Walenz B."/>
            <person name="Wang J."/>
            <person name="Wasserman M."/>
            <person name="Watts T."/>
            <person name="Wilson D."/>
            <person name="Wilson R.K."/>
            <person name="Wing R.A."/>
            <person name="Wolfner M.F."/>
            <person name="Wong A."/>
            <person name="Wong G.K."/>
            <person name="Wu C.I."/>
            <person name="Wu G."/>
            <person name="Yamamoto D."/>
            <person name="Yang H.P."/>
            <person name="Yang S.P."/>
            <person name="Yorke J.A."/>
            <person name="Yoshida K."/>
            <person name="Zdobnov E."/>
            <person name="Zhang P."/>
            <person name="Zhang Y."/>
            <person name="Zimin A.V."/>
            <person name="Baldwin J."/>
            <person name="Abdouelleil A."/>
            <person name="Abdulkadir J."/>
            <person name="Abebe A."/>
            <person name="Abera B."/>
            <person name="Abreu J."/>
            <person name="Acer S.C."/>
            <person name="Aftuck L."/>
            <person name="Alexander A."/>
            <person name="An P."/>
            <person name="Anderson E."/>
            <person name="Anderson S."/>
            <person name="Arachi H."/>
            <person name="Azer M."/>
            <person name="Bachantsang P."/>
            <person name="Barry A."/>
            <person name="Bayul T."/>
            <person name="Berlin A."/>
            <person name="Bessette D."/>
            <person name="Bloom T."/>
            <person name="Blye J."/>
            <person name="Boguslavskiy L."/>
            <person name="Bonnet C."/>
            <person name="Boukhgalter B."/>
            <person name="Bourzgui I."/>
            <person name="Brown A."/>
            <person name="Cahill P."/>
            <person name="Channer S."/>
            <person name="Cheshatsang Y."/>
            <person name="Chuda L."/>
            <person name="Citroen M."/>
            <person name="Collymore A."/>
            <person name="Cooke P."/>
            <person name="Costello M."/>
            <person name="D'Aco K."/>
            <person name="Daza R."/>
            <person name="De Haan G."/>
            <person name="DeGray S."/>
            <person name="DeMaso C."/>
            <person name="Dhargay N."/>
            <person name="Dooley K."/>
            <person name="Dooley E."/>
            <person name="Doricent M."/>
            <person name="Dorje P."/>
            <person name="Dorjee K."/>
            <person name="Dupes A."/>
            <person name="Elong R."/>
            <person name="Falk J."/>
            <person name="Farina A."/>
            <person name="Faro S."/>
            <person name="Ferguson D."/>
            <person name="Fisher S."/>
            <person name="Foley C.D."/>
            <person name="Franke A."/>
            <person name="Friedrich D."/>
            <person name="Gadbois L."/>
            <person name="Gearin G."/>
            <person name="Gearin C.R."/>
            <person name="Giannoukos G."/>
            <person name="Goode T."/>
            <person name="Graham J."/>
            <person name="Grandbois E."/>
            <person name="Grewal S."/>
            <person name="Gyaltsen K."/>
            <person name="Hafez N."/>
            <person name="Hagos B."/>
            <person name="Hall J."/>
            <person name="Henson C."/>
            <person name="Hollinger A."/>
            <person name="Honan T."/>
            <person name="Huard M.D."/>
            <person name="Hughes L."/>
            <person name="Hurhula B."/>
            <person name="Husby M.E."/>
            <person name="Kamat A."/>
            <person name="Kanga B."/>
            <person name="Kashin S."/>
            <person name="Khazanovich D."/>
            <person name="Kisner P."/>
            <person name="Lance K."/>
            <person name="Lara M."/>
            <person name="Lee W."/>
            <person name="Lennon N."/>
            <person name="Letendre F."/>
            <person name="LeVine R."/>
            <person name="Lipovsky A."/>
            <person name="Liu X."/>
            <person name="Liu J."/>
            <person name="Liu S."/>
            <person name="Lokyitsang T."/>
            <person name="Lokyitsang Y."/>
            <person name="Lubonja R."/>
            <person name="Lui A."/>
            <person name="MacDonald P."/>
            <person name="Magnisalis V."/>
            <person name="Maru K."/>
            <person name="Matthews C."/>
            <person name="McCusker W."/>
            <person name="McDonough S."/>
            <person name="Mehta T."/>
            <person name="Meldrim J."/>
            <person name="Meneus L."/>
            <person name="Mihai O."/>
            <person name="Mihalev A."/>
            <person name="Mihova T."/>
            <person name="Mittelman R."/>
            <person name="Mlenga V."/>
            <person name="Montmayeur A."/>
            <person name="Mulrain L."/>
            <person name="Navidi A."/>
            <person name="Naylor J."/>
            <person name="Negash T."/>
            <person name="Nguyen T."/>
            <person name="Nguyen N."/>
            <person name="Nicol R."/>
            <person name="Norbu C."/>
            <person name="Norbu N."/>
            <person name="Novod N."/>
            <person name="O'Neill B."/>
            <person name="Osman S."/>
            <person name="Markiewicz E."/>
            <person name="Oyono O.L."/>
            <person name="Patti C."/>
            <person name="Phunkhang P."/>
            <person name="Pierre F."/>
            <person name="Priest M."/>
            <person name="Raghuraman S."/>
            <person name="Rege F."/>
            <person name="Reyes R."/>
            <person name="Rise C."/>
            <person name="Rogov P."/>
            <person name="Ross K."/>
            <person name="Ryan E."/>
            <person name="Settipalli S."/>
            <person name="Shea T."/>
            <person name="Sherpa N."/>
            <person name="Shi L."/>
            <person name="Shih D."/>
            <person name="Sparrow T."/>
            <person name="Spaulding J."/>
            <person name="Stalker J."/>
            <person name="Stange-Thomann N."/>
            <person name="Stavropoulos S."/>
            <person name="Stone C."/>
            <person name="Strader C."/>
            <person name="Tesfaye S."/>
            <person name="Thomson T."/>
            <person name="Thoulutsang Y."/>
            <person name="Thoulutsang D."/>
            <person name="Topham K."/>
            <person name="Topping I."/>
            <person name="Tsamla T."/>
            <person name="Vassiliev H."/>
            <person name="Vo A."/>
            <person name="Wangchuk T."/>
            <person name="Wangdi T."/>
            <person name="Weiand M."/>
            <person name="Wilkinson J."/>
            <person name="Wilson A."/>
            <person name="Yadav S."/>
            <person name="Young G."/>
            <person name="Yu Q."/>
            <person name="Zembek L."/>
            <person name="Zhong D."/>
            <person name="Zimmer A."/>
            <person name="Zwirko Z."/>
            <person name="Jaffe D.B."/>
            <person name="Alvarez P."/>
            <person name="Brockman W."/>
            <person name="Butler J."/>
            <person name="Chin C."/>
            <person name="Gnerre S."/>
            <person name="Grabherr M."/>
            <person name="Kleber M."/>
            <person name="Mauceli E."/>
            <person name="MacCallum I."/>
        </authorList>
    </citation>
    <scope>NUCLEOTIDE SEQUENCE [LARGE SCALE GENOMIC DNA]</scope>
    <source>
        <strain evidence="12">Tucson 15081-1352.22</strain>
    </source>
</reference>
<keyword evidence="9 10" id="KW-0807">Transducer</keyword>
<dbReference type="Pfam" id="PF02949">
    <property type="entry name" value="7tm_6"/>
    <property type="match status" value="1"/>
</dbReference>
<comment type="similarity">
    <text evidence="10">Belongs to the insect chemoreceptor superfamily. Heteromeric odorant receptor channel (TC 1.A.69) family.</text>
</comment>
<feature type="transmembrane region" description="Helical" evidence="10">
    <location>
        <begin position="351"/>
        <end position="374"/>
    </location>
</feature>